<dbReference type="Proteomes" id="UP000187209">
    <property type="component" value="Unassembled WGS sequence"/>
</dbReference>
<gene>
    <name evidence="3" type="ORF">SteCoe_9793</name>
</gene>
<dbReference type="AlphaFoldDB" id="A0A1R2CH58"/>
<name>A0A1R2CH58_9CILI</name>
<feature type="signal peptide" evidence="2">
    <location>
        <begin position="1"/>
        <end position="17"/>
    </location>
</feature>
<feature type="compositionally biased region" description="Low complexity" evidence="1">
    <location>
        <begin position="44"/>
        <end position="80"/>
    </location>
</feature>
<evidence type="ECO:0000256" key="1">
    <source>
        <dbReference type="SAM" id="MobiDB-lite"/>
    </source>
</evidence>
<dbReference type="EMBL" id="MPUH01000154">
    <property type="protein sequence ID" value="OMJ88295.1"/>
    <property type="molecule type" value="Genomic_DNA"/>
</dbReference>
<keyword evidence="2" id="KW-0732">Signal</keyword>
<evidence type="ECO:0000313" key="3">
    <source>
        <dbReference type="EMBL" id="OMJ88295.1"/>
    </source>
</evidence>
<reference evidence="3 4" key="1">
    <citation type="submission" date="2016-11" db="EMBL/GenBank/DDBJ databases">
        <title>The macronuclear genome of Stentor coeruleus: a giant cell with tiny introns.</title>
        <authorList>
            <person name="Slabodnick M."/>
            <person name="Ruby J.G."/>
            <person name="Reiff S.B."/>
            <person name="Swart E.C."/>
            <person name="Gosai S."/>
            <person name="Prabakaran S."/>
            <person name="Witkowska E."/>
            <person name="Larue G.E."/>
            <person name="Fisher S."/>
            <person name="Freeman R.M."/>
            <person name="Gunawardena J."/>
            <person name="Chu W."/>
            <person name="Stover N.A."/>
            <person name="Gregory B.D."/>
            <person name="Nowacki M."/>
            <person name="Derisi J."/>
            <person name="Roy S.W."/>
            <person name="Marshall W.F."/>
            <person name="Sood P."/>
        </authorList>
    </citation>
    <scope>NUCLEOTIDE SEQUENCE [LARGE SCALE GENOMIC DNA]</scope>
    <source>
        <strain evidence="3">WM001</strain>
    </source>
</reference>
<evidence type="ECO:0000313" key="4">
    <source>
        <dbReference type="Proteomes" id="UP000187209"/>
    </source>
</evidence>
<evidence type="ECO:0000256" key="2">
    <source>
        <dbReference type="SAM" id="SignalP"/>
    </source>
</evidence>
<keyword evidence="4" id="KW-1185">Reference proteome</keyword>
<comment type="caution">
    <text evidence="3">The sequence shown here is derived from an EMBL/GenBank/DDBJ whole genome shotgun (WGS) entry which is preliminary data.</text>
</comment>
<feature type="compositionally biased region" description="Acidic residues" evidence="1">
    <location>
        <begin position="81"/>
        <end position="95"/>
    </location>
</feature>
<sequence>MAKKLTLAIIFLCLSYGIHTPETHTLSLPNSHIPGFLELSQDQTSTESVDSTETLTTEESTTENGSSETDVPDTAETAETTTEETSSDPEPSEEIVELTEDFAEEAPGEIVPDEEMMEEDQTPSQVTEPIEVEYEDYICICLPESENKTKYLDGDENGDEDEIIIEVMEEDETINNSGPPFDISPECSENFEINIDCVGPDCVIISDTSDQKTIEIVTTSSEGCLEDIGLIVTDSTVE</sequence>
<feature type="region of interest" description="Disordered" evidence="1">
    <location>
        <begin position="41"/>
        <end position="95"/>
    </location>
</feature>
<proteinExistence type="predicted"/>
<protein>
    <submittedName>
        <fullName evidence="3">Uncharacterized protein</fullName>
    </submittedName>
</protein>
<accession>A0A1R2CH58</accession>
<organism evidence="3 4">
    <name type="scientific">Stentor coeruleus</name>
    <dbReference type="NCBI Taxonomy" id="5963"/>
    <lineage>
        <taxon>Eukaryota</taxon>
        <taxon>Sar</taxon>
        <taxon>Alveolata</taxon>
        <taxon>Ciliophora</taxon>
        <taxon>Postciliodesmatophora</taxon>
        <taxon>Heterotrichea</taxon>
        <taxon>Heterotrichida</taxon>
        <taxon>Stentoridae</taxon>
        <taxon>Stentor</taxon>
    </lineage>
</organism>
<feature type="chain" id="PRO_5012616255" evidence="2">
    <location>
        <begin position="18"/>
        <end position="238"/>
    </location>
</feature>